<accession>A0ACB9L216</accession>
<proteinExistence type="predicted"/>
<evidence type="ECO:0000313" key="1">
    <source>
        <dbReference type="EMBL" id="KAI4303306.1"/>
    </source>
</evidence>
<reference evidence="2" key="1">
    <citation type="journal article" date="2023" name="Front. Plant Sci.">
        <title>Chromosomal-level genome assembly of Melastoma candidum provides insights into trichome evolution.</title>
        <authorList>
            <person name="Zhong Y."/>
            <person name="Wu W."/>
            <person name="Sun C."/>
            <person name="Zou P."/>
            <person name="Liu Y."/>
            <person name="Dai S."/>
            <person name="Zhou R."/>
        </authorList>
    </citation>
    <scope>NUCLEOTIDE SEQUENCE [LARGE SCALE GENOMIC DNA]</scope>
</reference>
<name>A0ACB9L216_9MYRT</name>
<dbReference type="Proteomes" id="UP001057402">
    <property type="component" value="Chromosome 12"/>
</dbReference>
<comment type="caution">
    <text evidence="1">The sequence shown here is derived from an EMBL/GenBank/DDBJ whole genome shotgun (WGS) entry which is preliminary data.</text>
</comment>
<sequence length="410" mass="47029">MEVHHFSHEHPLILDRVDDSGETCNACSRPIFDQGLACSSCGFLLHVKCAMLPRKLSHHLHPQHPLTLVFDPSQDSESLKCSVSGMTHPGFRYRCNECKYNIDVHCFSKNQMLIPDVSLEKETRKLQHFSHNHPLRLSYLANQSERNCYFCRLPVSGPAYCCTECRDFTLHKSCSQLPQCFKEHPFHPSHTLRFLHQSPYLSNKSLCDACQKPIVGVEYHCNICEFDLDLTCLSISSSLRHKIHSHPLYYFEDTKLDIPCASCKEKCRESVYRCVPCNYNVHSTCLQFPKTVKHKHHQHTLTLMDSVIKEGSVLCFCESCKKRISQKQRIYYCTECKYGVHLECVAAEDYPDPGRLHEEILNSQAEAEVLVNKLKQEVNSLLEQLQAVAGRQSSISDLQSKLQDTLKARA</sequence>
<gene>
    <name evidence="1" type="ORF">MLD38_038953</name>
</gene>
<keyword evidence="2" id="KW-1185">Reference proteome</keyword>
<protein>
    <submittedName>
        <fullName evidence="1">Uncharacterized protein</fullName>
    </submittedName>
</protein>
<evidence type="ECO:0000313" key="2">
    <source>
        <dbReference type="Proteomes" id="UP001057402"/>
    </source>
</evidence>
<dbReference type="EMBL" id="CM042891">
    <property type="protein sequence ID" value="KAI4303306.1"/>
    <property type="molecule type" value="Genomic_DNA"/>
</dbReference>
<organism evidence="1 2">
    <name type="scientific">Melastoma candidum</name>
    <dbReference type="NCBI Taxonomy" id="119954"/>
    <lineage>
        <taxon>Eukaryota</taxon>
        <taxon>Viridiplantae</taxon>
        <taxon>Streptophyta</taxon>
        <taxon>Embryophyta</taxon>
        <taxon>Tracheophyta</taxon>
        <taxon>Spermatophyta</taxon>
        <taxon>Magnoliopsida</taxon>
        <taxon>eudicotyledons</taxon>
        <taxon>Gunneridae</taxon>
        <taxon>Pentapetalae</taxon>
        <taxon>rosids</taxon>
        <taxon>malvids</taxon>
        <taxon>Myrtales</taxon>
        <taxon>Melastomataceae</taxon>
        <taxon>Melastomatoideae</taxon>
        <taxon>Melastomateae</taxon>
        <taxon>Melastoma</taxon>
    </lineage>
</organism>